<evidence type="ECO:0000313" key="4">
    <source>
        <dbReference type="Proteomes" id="UP001141552"/>
    </source>
</evidence>
<feature type="domain" description="Alpha 1,4-glycosyltransferase" evidence="2">
    <location>
        <begin position="325"/>
        <end position="446"/>
    </location>
</feature>
<dbReference type="InterPro" id="IPR029044">
    <property type="entry name" value="Nucleotide-diphossugar_trans"/>
</dbReference>
<dbReference type="Gene3D" id="3.90.550.20">
    <property type="match status" value="1"/>
</dbReference>
<evidence type="ECO:0000256" key="1">
    <source>
        <dbReference type="SAM" id="Phobius"/>
    </source>
</evidence>
<accession>A0A9Q0G1V3</accession>
<dbReference type="Pfam" id="PF04488">
    <property type="entry name" value="Gly_transf_sug"/>
    <property type="match status" value="1"/>
</dbReference>
<dbReference type="Proteomes" id="UP001141552">
    <property type="component" value="Unassembled WGS sequence"/>
</dbReference>
<proteinExistence type="predicted"/>
<dbReference type="PANTHER" id="PTHR46781">
    <property type="entry name" value="ALPHA 1,4-GLYCOSYLTRANSFERASE FAMILY PROTEIN"/>
    <property type="match status" value="1"/>
</dbReference>
<dbReference type="EMBL" id="JAKUCV010003043">
    <property type="protein sequence ID" value="KAJ4840441.1"/>
    <property type="molecule type" value="Genomic_DNA"/>
</dbReference>
<keyword evidence="1" id="KW-0812">Transmembrane</keyword>
<reference evidence="3" key="2">
    <citation type="journal article" date="2023" name="Plants (Basel)">
        <title>Annotation of the Turnera subulata (Passifloraceae) Draft Genome Reveals the S-Locus Evolved after the Divergence of Turneroideae from Passifloroideae in a Stepwise Manner.</title>
        <authorList>
            <person name="Henning P.M."/>
            <person name="Roalson E.H."/>
            <person name="Mir W."/>
            <person name="McCubbin A.G."/>
            <person name="Shore J.S."/>
        </authorList>
    </citation>
    <scope>NUCLEOTIDE SEQUENCE</scope>
    <source>
        <strain evidence="3">F60SS</strain>
    </source>
</reference>
<reference evidence="3" key="1">
    <citation type="submission" date="2022-02" db="EMBL/GenBank/DDBJ databases">
        <authorList>
            <person name="Henning P.M."/>
            <person name="McCubbin A.G."/>
            <person name="Shore J.S."/>
        </authorList>
    </citation>
    <scope>NUCLEOTIDE SEQUENCE</scope>
    <source>
        <strain evidence="3">F60SS</strain>
        <tissue evidence="3">Leaves</tissue>
    </source>
</reference>
<keyword evidence="1" id="KW-0472">Membrane</keyword>
<dbReference type="InterPro" id="IPR007577">
    <property type="entry name" value="GlycoTrfase_DXD_sugar-bd_CS"/>
</dbReference>
<organism evidence="3 4">
    <name type="scientific">Turnera subulata</name>
    <dbReference type="NCBI Taxonomy" id="218843"/>
    <lineage>
        <taxon>Eukaryota</taxon>
        <taxon>Viridiplantae</taxon>
        <taxon>Streptophyta</taxon>
        <taxon>Embryophyta</taxon>
        <taxon>Tracheophyta</taxon>
        <taxon>Spermatophyta</taxon>
        <taxon>Magnoliopsida</taxon>
        <taxon>eudicotyledons</taxon>
        <taxon>Gunneridae</taxon>
        <taxon>Pentapetalae</taxon>
        <taxon>rosids</taxon>
        <taxon>fabids</taxon>
        <taxon>Malpighiales</taxon>
        <taxon>Passifloraceae</taxon>
        <taxon>Turnera</taxon>
    </lineage>
</organism>
<comment type="caution">
    <text evidence="3">The sequence shown here is derived from an EMBL/GenBank/DDBJ whole genome shotgun (WGS) entry which is preliminary data.</text>
</comment>
<dbReference type="InterPro" id="IPR007652">
    <property type="entry name" value="A1-4-GlycosylTfrase_dom"/>
</dbReference>
<dbReference type="InterPro" id="IPR044789">
    <property type="entry name" value="Put_A1-4-GlycosylTfrase_plant"/>
</dbReference>
<keyword evidence="4" id="KW-1185">Reference proteome</keyword>
<dbReference type="AlphaFoldDB" id="A0A9Q0G1V3"/>
<sequence length="452" mass="52090">MSKKFDYRLINRITKCFKPKNAAQKKISPHKATILQARRTTILSAITFAALLIVVYTNCLLYNVPLQSPSAVITKEVPEVPRVLSTERIVMSAIKDVQLTSSKRREEEEVSHEVFHKETQISLIPPYNASEQERIKWFRSLLPELKILESDKLTKEFHSRVLEFFNKECEVRFFMTWISPAESFGSREFLALDSLFNVHPRGCLMILSRTMDSTKGYRILRPLLDRNFKVTAVTPDLSFLLKNTPAESWFEELKSGEKDPGEIPLPQNLSNLIRLAILYKYGGVYLVTDFIVLKSFAGLRNSIGAQSTDMVSKKWTRLNNAVLVFDMNHPLLWKFMEEFASSFNGNKWGHNGPYLVSRVAENFEGRPGYNFTVLPPMAFYPVNWNRIGGLFKRPENQEDSRWVRAKLLQLSEETYGVHLWNKQSSRFSIEEGSVMSELIASHCVICEYNYSS</sequence>
<dbReference type="Pfam" id="PF04572">
    <property type="entry name" value="Gb3_synth"/>
    <property type="match status" value="1"/>
</dbReference>
<keyword evidence="1" id="KW-1133">Transmembrane helix</keyword>
<evidence type="ECO:0000259" key="2">
    <source>
        <dbReference type="Pfam" id="PF04572"/>
    </source>
</evidence>
<name>A0A9Q0G1V3_9ROSI</name>
<dbReference type="OrthoDB" id="409543at2759"/>
<dbReference type="PANTHER" id="PTHR46781:SF2">
    <property type="entry name" value="ALPHA 1,4-GLYCOSYLTRANSFERASE FAMILY PROTEIN"/>
    <property type="match status" value="1"/>
</dbReference>
<evidence type="ECO:0000313" key="3">
    <source>
        <dbReference type="EMBL" id="KAJ4840441.1"/>
    </source>
</evidence>
<dbReference type="SUPFAM" id="SSF53448">
    <property type="entry name" value="Nucleotide-diphospho-sugar transferases"/>
    <property type="match status" value="1"/>
</dbReference>
<feature type="transmembrane region" description="Helical" evidence="1">
    <location>
        <begin position="41"/>
        <end position="64"/>
    </location>
</feature>
<protein>
    <recommendedName>
        <fullName evidence="2">Alpha 1,4-glycosyltransferase domain-containing protein</fullName>
    </recommendedName>
</protein>
<gene>
    <name evidence="3" type="ORF">Tsubulata_030698</name>
</gene>